<sequence length="85" mass="9732">MRIYCRDCGNKAHISRAVEEAPKYAKLYCICLEPTCAHSFVSEMHFSHTLKPSKIKPADNTVLERILKLTGEQQIELLEQLDLLT</sequence>
<dbReference type="HOGENOM" id="CLU_170894_2_1_6"/>
<comment type="caution">
    <text evidence="2">The sequence shown here is derived from an EMBL/GenBank/DDBJ whole genome shotgun (WGS) entry which is preliminary data.</text>
</comment>
<dbReference type="eggNOG" id="ENOG5033AEK">
    <property type="taxonomic scope" value="Bacteria"/>
</dbReference>
<evidence type="ECO:0000259" key="1">
    <source>
        <dbReference type="Pfam" id="PF04606"/>
    </source>
</evidence>
<proteinExistence type="predicted"/>
<accession>V8R4S4</accession>
<dbReference type="InterPro" id="IPR007684">
    <property type="entry name" value="Znf_Ogr/Delta"/>
</dbReference>
<reference evidence="2" key="1">
    <citation type="journal article" date="2014" name="Genome Announc.">
        <title>Draft Genome Sequence of Pseudomonas moraviensis R28-S.</title>
        <authorList>
            <person name="Hunter S.S."/>
            <person name="Yano H."/>
            <person name="Loftie-Eaton W."/>
            <person name="Hughes J."/>
            <person name="De Gelder L."/>
            <person name="Stragier P."/>
            <person name="De Vos P."/>
            <person name="Settles M.L."/>
            <person name="Top E.M."/>
        </authorList>
    </citation>
    <scope>NUCLEOTIDE SEQUENCE [LARGE SCALE GENOMIC DNA]</scope>
    <source>
        <strain evidence="2">R28-S</strain>
    </source>
</reference>
<dbReference type="Pfam" id="PF04606">
    <property type="entry name" value="Ogr_Delta"/>
    <property type="match status" value="1"/>
</dbReference>
<dbReference type="AlphaFoldDB" id="V8R4S4"/>
<protein>
    <submittedName>
        <fullName evidence="2">Transcriptional regulator</fullName>
    </submittedName>
</protein>
<gene>
    <name evidence="2" type="ORF">PMO01_20360</name>
</gene>
<dbReference type="PATRIC" id="fig|1395516.4.peg.4134"/>
<name>V8R4S4_9PSED</name>
<feature type="domain" description="Zinc finger Ogr/Delta-type" evidence="1">
    <location>
        <begin position="5"/>
        <end position="50"/>
    </location>
</feature>
<dbReference type="Proteomes" id="UP000024771">
    <property type="component" value="Chromosome"/>
</dbReference>
<evidence type="ECO:0000313" key="2">
    <source>
        <dbReference type="EMBL" id="ETF06648.1"/>
    </source>
</evidence>
<dbReference type="EMBL" id="AYMZ01000008">
    <property type="protein sequence ID" value="ETF06648.1"/>
    <property type="molecule type" value="Genomic_DNA"/>
</dbReference>
<organism evidence="2">
    <name type="scientific">Pseudomonas moraviensis R28-S</name>
    <dbReference type="NCBI Taxonomy" id="1395516"/>
    <lineage>
        <taxon>Bacteria</taxon>
        <taxon>Pseudomonadati</taxon>
        <taxon>Pseudomonadota</taxon>
        <taxon>Gammaproteobacteria</taxon>
        <taxon>Pseudomonadales</taxon>
        <taxon>Pseudomonadaceae</taxon>
        <taxon>Pseudomonas</taxon>
    </lineage>
</organism>